<dbReference type="AlphaFoldDB" id="A0A8J4QTA4"/>
<protein>
    <submittedName>
        <fullName evidence="1">Uncharacterized protein</fullName>
    </submittedName>
</protein>
<keyword evidence="2" id="KW-1185">Reference proteome</keyword>
<name>A0A8J4QTA4_9ROSI</name>
<sequence length="71" mass="8182">MRRVIEDEGNKKIQSNFTLDLVKLVTQGQVKSSQVKVIIISCSNIIIKCLPPFLETGDIDKDEEEDEDRRY</sequence>
<dbReference type="EMBL" id="JRKL02003297">
    <property type="protein sequence ID" value="KAF3955700.1"/>
    <property type="molecule type" value="Genomic_DNA"/>
</dbReference>
<evidence type="ECO:0000313" key="2">
    <source>
        <dbReference type="Proteomes" id="UP000737018"/>
    </source>
</evidence>
<dbReference type="OrthoDB" id="10577895at2759"/>
<gene>
    <name evidence="1" type="ORF">CMV_019104</name>
</gene>
<reference evidence="1" key="1">
    <citation type="submission" date="2020-03" db="EMBL/GenBank/DDBJ databases">
        <title>Castanea mollissima Vanexum genome sequencing.</title>
        <authorList>
            <person name="Staton M."/>
        </authorList>
    </citation>
    <scope>NUCLEOTIDE SEQUENCE</scope>
    <source>
        <tissue evidence="1">Leaf</tissue>
    </source>
</reference>
<accession>A0A8J4QTA4</accession>
<evidence type="ECO:0000313" key="1">
    <source>
        <dbReference type="EMBL" id="KAF3955700.1"/>
    </source>
</evidence>
<organism evidence="1 2">
    <name type="scientific">Castanea mollissima</name>
    <name type="common">Chinese chestnut</name>
    <dbReference type="NCBI Taxonomy" id="60419"/>
    <lineage>
        <taxon>Eukaryota</taxon>
        <taxon>Viridiplantae</taxon>
        <taxon>Streptophyta</taxon>
        <taxon>Embryophyta</taxon>
        <taxon>Tracheophyta</taxon>
        <taxon>Spermatophyta</taxon>
        <taxon>Magnoliopsida</taxon>
        <taxon>eudicotyledons</taxon>
        <taxon>Gunneridae</taxon>
        <taxon>Pentapetalae</taxon>
        <taxon>rosids</taxon>
        <taxon>fabids</taxon>
        <taxon>Fagales</taxon>
        <taxon>Fagaceae</taxon>
        <taxon>Castanea</taxon>
    </lineage>
</organism>
<proteinExistence type="predicted"/>
<dbReference type="Proteomes" id="UP000737018">
    <property type="component" value="Unassembled WGS sequence"/>
</dbReference>
<comment type="caution">
    <text evidence="1">The sequence shown here is derived from an EMBL/GenBank/DDBJ whole genome shotgun (WGS) entry which is preliminary data.</text>
</comment>